<organism evidence="2 3">
    <name type="scientific">Fundidesulfovibrio magnetotacticus</name>
    <dbReference type="NCBI Taxonomy" id="2730080"/>
    <lineage>
        <taxon>Bacteria</taxon>
        <taxon>Pseudomonadati</taxon>
        <taxon>Thermodesulfobacteriota</taxon>
        <taxon>Desulfovibrionia</taxon>
        <taxon>Desulfovibrionales</taxon>
        <taxon>Desulfovibrionaceae</taxon>
        <taxon>Fundidesulfovibrio</taxon>
    </lineage>
</organism>
<gene>
    <name evidence="2" type="ORF">NNJEOMEG_01613</name>
</gene>
<evidence type="ECO:0000313" key="3">
    <source>
        <dbReference type="Proteomes" id="UP000494245"/>
    </source>
</evidence>
<keyword evidence="3" id="KW-1185">Reference proteome</keyword>
<dbReference type="Pfam" id="PF12669">
    <property type="entry name" value="FeoB_associated"/>
    <property type="match status" value="1"/>
</dbReference>
<feature type="region of interest" description="Disordered" evidence="1">
    <location>
        <begin position="53"/>
        <end position="76"/>
    </location>
</feature>
<dbReference type="AlphaFoldDB" id="A0A6V8LUI9"/>
<accession>A0A6V8LUI9</accession>
<reference evidence="2 3" key="1">
    <citation type="submission" date="2020-04" db="EMBL/GenBank/DDBJ databases">
        <authorList>
            <consortium name="Desulfovibrio sp. FSS-1 genome sequencing consortium"/>
            <person name="Shimoshige H."/>
            <person name="Kobayashi H."/>
            <person name="Maekawa T."/>
        </authorList>
    </citation>
    <scope>NUCLEOTIDE SEQUENCE [LARGE SCALE GENOMIC DNA]</scope>
    <source>
        <strain evidence="2 3">SIID29052-01</strain>
    </source>
</reference>
<proteinExistence type="predicted"/>
<comment type="caution">
    <text evidence="2">The sequence shown here is derived from an EMBL/GenBank/DDBJ whole genome shotgun (WGS) entry which is preliminary data.</text>
</comment>
<dbReference type="EMBL" id="BLTE01000006">
    <property type="protein sequence ID" value="GFK93779.1"/>
    <property type="molecule type" value="Genomic_DNA"/>
</dbReference>
<evidence type="ECO:0008006" key="4">
    <source>
        <dbReference type="Google" id="ProtNLM"/>
    </source>
</evidence>
<reference evidence="2 3" key="2">
    <citation type="submission" date="2020-05" db="EMBL/GenBank/DDBJ databases">
        <title>Draft genome sequence of Desulfovibrio sp. strainFSS-1.</title>
        <authorList>
            <person name="Shimoshige H."/>
            <person name="Kobayashi H."/>
            <person name="Maekawa T."/>
        </authorList>
    </citation>
    <scope>NUCLEOTIDE SEQUENCE [LARGE SCALE GENOMIC DNA]</scope>
    <source>
        <strain evidence="2 3">SIID29052-01</strain>
    </source>
</reference>
<name>A0A6V8LUI9_9BACT</name>
<dbReference type="Proteomes" id="UP000494245">
    <property type="component" value="Unassembled WGS sequence"/>
</dbReference>
<feature type="compositionally biased region" description="Gly residues" evidence="1">
    <location>
        <begin position="55"/>
        <end position="70"/>
    </location>
</feature>
<dbReference type="RefSeq" id="WP_173083162.1">
    <property type="nucleotide sequence ID" value="NZ_BLTE01000006.1"/>
</dbReference>
<sequence length="76" mass="7111">MLEKIIVAALVALAGAYLARRFLRGRTRGGCGCSGSSSGGGCCQELGPMPKSGATPGGAGSGGSGCGGACGCSRGS</sequence>
<evidence type="ECO:0000313" key="2">
    <source>
        <dbReference type="EMBL" id="GFK93779.1"/>
    </source>
</evidence>
<protein>
    <recommendedName>
        <fullName evidence="4">FeoB-associated Cys-rich membrane protein</fullName>
    </recommendedName>
</protein>
<evidence type="ECO:0000256" key="1">
    <source>
        <dbReference type="SAM" id="MobiDB-lite"/>
    </source>
</evidence>